<protein>
    <submittedName>
        <fullName evidence="3">DUF3990 domain-containing protein</fullName>
    </submittedName>
</protein>
<dbReference type="SUPFAM" id="SSF56399">
    <property type="entry name" value="ADP-ribosylation"/>
    <property type="match status" value="1"/>
</dbReference>
<dbReference type="PANTHER" id="PTHR32305">
    <property type="match status" value="1"/>
</dbReference>
<dbReference type="EMBL" id="JABFOR010000108">
    <property type="protein sequence ID" value="NOJ74207.1"/>
    <property type="molecule type" value="Genomic_DNA"/>
</dbReference>
<feature type="non-terminal residue" evidence="3">
    <location>
        <position position="1"/>
    </location>
</feature>
<proteinExistence type="predicted"/>
<keyword evidence="1" id="KW-0677">Repeat</keyword>
<dbReference type="InterPro" id="IPR025051">
    <property type="entry name" value="DUF3990"/>
</dbReference>
<dbReference type="InterPro" id="IPR056823">
    <property type="entry name" value="TEN-like_YD-shell"/>
</dbReference>
<evidence type="ECO:0000313" key="3">
    <source>
        <dbReference type="EMBL" id="NOJ74207.1"/>
    </source>
</evidence>
<dbReference type="Proteomes" id="UP000552038">
    <property type="component" value="Unassembled WGS sequence"/>
</dbReference>
<evidence type="ECO:0000259" key="2">
    <source>
        <dbReference type="Pfam" id="PF25023"/>
    </source>
</evidence>
<organism evidence="3 4">
    <name type="scientific">Paenibacillus alvei</name>
    <name type="common">Bacillus alvei</name>
    <dbReference type="NCBI Taxonomy" id="44250"/>
    <lineage>
        <taxon>Bacteria</taxon>
        <taxon>Bacillati</taxon>
        <taxon>Bacillota</taxon>
        <taxon>Bacilli</taxon>
        <taxon>Bacillales</taxon>
        <taxon>Paenibacillaceae</taxon>
        <taxon>Paenibacillus</taxon>
    </lineage>
</organism>
<dbReference type="Pfam" id="PF25023">
    <property type="entry name" value="TEN_YD-shell"/>
    <property type="match status" value="1"/>
</dbReference>
<dbReference type="PANTHER" id="PTHR32305:SF17">
    <property type="entry name" value="TRNA NUCLEASE WAPA"/>
    <property type="match status" value="1"/>
</dbReference>
<dbReference type="Pfam" id="PF13151">
    <property type="entry name" value="DUF3990"/>
    <property type="match status" value="1"/>
</dbReference>
<dbReference type="Gene3D" id="2.180.10.10">
    <property type="entry name" value="RHS repeat-associated core"/>
    <property type="match status" value="1"/>
</dbReference>
<reference evidence="3 4" key="1">
    <citation type="submission" date="2020-05" db="EMBL/GenBank/DDBJ databases">
        <title>Whole genome sequencing and identification of novel metabolites from Paenibacillus alvei strain JR949.</title>
        <authorList>
            <person name="Rajendhran J."/>
            <person name="Sree Pranav P."/>
            <person name="Mahalakshmi B."/>
            <person name="Karthikeyan R."/>
        </authorList>
    </citation>
    <scope>NUCLEOTIDE SEQUENCE [LARGE SCALE GENOMIC DNA]</scope>
    <source>
        <strain evidence="3 4">JR949</strain>
    </source>
</reference>
<comment type="caution">
    <text evidence="3">The sequence shown here is derived from an EMBL/GenBank/DDBJ whole genome shotgun (WGS) entry which is preliminary data.</text>
</comment>
<feature type="domain" description="Teneurin-like YD-shell" evidence="2">
    <location>
        <begin position="1"/>
        <end position="90"/>
    </location>
</feature>
<dbReference type="RefSeq" id="WP_171420163.1">
    <property type="nucleotide sequence ID" value="NZ_JABFOR010000108.1"/>
</dbReference>
<dbReference type="InterPro" id="IPR050708">
    <property type="entry name" value="T6SS_VgrG/RHS"/>
</dbReference>
<evidence type="ECO:0000313" key="4">
    <source>
        <dbReference type="Proteomes" id="UP000552038"/>
    </source>
</evidence>
<name>A0AAP7A824_PAEAL</name>
<gene>
    <name evidence="3" type="ORF">HMI46_27330</name>
</gene>
<dbReference type="InterPro" id="IPR022385">
    <property type="entry name" value="Rhs_assc_core"/>
</dbReference>
<dbReference type="AlphaFoldDB" id="A0AAP7A824"/>
<dbReference type="Gene3D" id="3.90.175.10">
    <property type="entry name" value="Diphtheria Toxin, domain 1"/>
    <property type="match status" value="1"/>
</dbReference>
<evidence type="ECO:0000256" key="1">
    <source>
        <dbReference type="ARBA" id="ARBA00022737"/>
    </source>
</evidence>
<sequence>GSVTHITDRTGETLEQYRYDAFGSLMTPITPEYNTIGYTGQILDPKTGLMDYNARWYNPNIGRFTTEDTYKGDLGNPLSLNLYTYVENNPLINTDPTGHNPVALTLRLLRLLTNGGKAATATATVGAGVAFGEMAISKEKEKAKSIPYTDATTKNRNNDRILLYHGTTTEDAQSIIKNGVNVSAGRNNLDFGAGFYVTRNPEQALKWVMDRKDGVGQILVFSVSKKEFNNFYGLKFNGASKSWEKFVIANRKGGTHPYDFVEGPYLANPGAVKNKGKLIGKGNQISINSQRMGYWLNRGYVGSIPINAADINSF</sequence>
<dbReference type="NCBIfam" id="TIGR03696">
    <property type="entry name" value="Rhs_assc_core"/>
    <property type="match status" value="1"/>
</dbReference>
<accession>A0AAP7A824</accession>